<comment type="caution">
    <text evidence="2">The sequence shown here is derived from an EMBL/GenBank/DDBJ whole genome shotgun (WGS) entry which is preliminary data.</text>
</comment>
<proteinExistence type="inferred from homology"/>
<dbReference type="PANTHER" id="PTHR31495">
    <property type="entry name" value="PEROXYGENASE 3-RELATED"/>
    <property type="match status" value="1"/>
</dbReference>
<dbReference type="InterPro" id="IPR011992">
    <property type="entry name" value="EF-hand-dom_pair"/>
</dbReference>
<sequence length="188" mass="21789">MEASEAATRYTTALQHHVAFFDRNKDGIVYPHETYIGFRALGFSRIISLSAAVLINGTLSYKTLDTRVPSPLFPIHIKNIHRARHPNHSGAYDADGRVVERTLDELFRKFARTFPDRLSRDEFRSMQKTFHKDPTQSARLASSAEWGFAYKLLKDENGYVSKEHIRRTLDGSIFYYMEEKLKEEKSKK</sequence>
<protein>
    <submittedName>
        <fullName evidence="2">Uncharacterized protein</fullName>
    </submittedName>
</protein>
<dbReference type="Gene3D" id="1.10.238.10">
    <property type="entry name" value="EF-hand"/>
    <property type="match status" value="1"/>
</dbReference>
<dbReference type="GO" id="GO:0005509">
    <property type="term" value="F:calcium ion binding"/>
    <property type="evidence" value="ECO:0007669"/>
    <property type="project" value="TreeGrafter"/>
</dbReference>
<accession>A0A8T2UVI0</accession>
<keyword evidence="3" id="KW-1185">Reference proteome</keyword>
<dbReference type="InterPro" id="IPR007736">
    <property type="entry name" value="Caleosin-related"/>
</dbReference>
<gene>
    <name evidence="2" type="ORF">KP509_04G094700</name>
</gene>
<evidence type="ECO:0000313" key="2">
    <source>
        <dbReference type="EMBL" id="KAH7440167.1"/>
    </source>
</evidence>
<comment type="similarity">
    <text evidence="1">Belongs to the caleosin family.</text>
</comment>
<dbReference type="GO" id="GO:0004497">
    <property type="term" value="F:monooxygenase activity"/>
    <property type="evidence" value="ECO:0007669"/>
    <property type="project" value="TreeGrafter"/>
</dbReference>
<dbReference type="Pfam" id="PF05042">
    <property type="entry name" value="Caleosin"/>
    <property type="match status" value="1"/>
</dbReference>
<dbReference type="SUPFAM" id="SSF47473">
    <property type="entry name" value="EF-hand"/>
    <property type="match status" value="1"/>
</dbReference>
<dbReference type="PANTHER" id="PTHR31495:SF20">
    <property type="entry name" value="CALEOSIN-RELATED FAMILY PROTEIN"/>
    <property type="match status" value="1"/>
</dbReference>
<reference evidence="2" key="1">
    <citation type="submission" date="2021-08" db="EMBL/GenBank/DDBJ databases">
        <title>WGS assembly of Ceratopteris richardii.</title>
        <authorList>
            <person name="Marchant D.B."/>
            <person name="Chen G."/>
            <person name="Jenkins J."/>
            <person name="Shu S."/>
            <person name="Leebens-Mack J."/>
            <person name="Grimwood J."/>
            <person name="Schmutz J."/>
            <person name="Soltis P."/>
            <person name="Soltis D."/>
            <person name="Chen Z.-H."/>
        </authorList>
    </citation>
    <scope>NUCLEOTIDE SEQUENCE</scope>
    <source>
        <strain evidence="2">Whitten #5841</strain>
        <tissue evidence="2">Leaf</tissue>
    </source>
</reference>
<dbReference type="OrthoDB" id="640742at2759"/>
<dbReference type="OMA" id="CSQADGI"/>
<organism evidence="2 3">
    <name type="scientific">Ceratopteris richardii</name>
    <name type="common">Triangle waterfern</name>
    <dbReference type="NCBI Taxonomy" id="49495"/>
    <lineage>
        <taxon>Eukaryota</taxon>
        <taxon>Viridiplantae</taxon>
        <taxon>Streptophyta</taxon>
        <taxon>Embryophyta</taxon>
        <taxon>Tracheophyta</taxon>
        <taxon>Polypodiopsida</taxon>
        <taxon>Polypodiidae</taxon>
        <taxon>Polypodiales</taxon>
        <taxon>Pteridineae</taxon>
        <taxon>Pteridaceae</taxon>
        <taxon>Parkerioideae</taxon>
        <taxon>Ceratopteris</taxon>
    </lineage>
</organism>
<dbReference type="EMBL" id="CM035409">
    <property type="protein sequence ID" value="KAH7440167.1"/>
    <property type="molecule type" value="Genomic_DNA"/>
</dbReference>
<evidence type="ECO:0000313" key="3">
    <source>
        <dbReference type="Proteomes" id="UP000825935"/>
    </source>
</evidence>
<dbReference type="Proteomes" id="UP000825935">
    <property type="component" value="Chromosome 4"/>
</dbReference>
<evidence type="ECO:0000256" key="1">
    <source>
        <dbReference type="ARBA" id="ARBA00006765"/>
    </source>
</evidence>
<name>A0A8T2UVI0_CERRI</name>
<dbReference type="AlphaFoldDB" id="A0A8T2UVI0"/>